<evidence type="ECO:0000313" key="2">
    <source>
        <dbReference type="Proteomes" id="UP001595530"/>
    </source>
</evidence>
<dbReference type="EMBL" id="JBHRTP010000052">
    <property type="protein sequence ID" value="MFC3109515.1"/>
    <property type="molecule type" value="Genomic_DNA"/>
</dbReference>
<comment type="caution">
    <text evidence="1">The sequence shown here is derived from an EMBL/GenBank/DDBJ whole genome shotgun (WGS) entry which is preliminary data.</text>
</comment>
<sequence>MATTKPATADGYDADHTLSCERALVTLLRGFGSLKHTLRLVGGLVPRYLTPEKPPEVPAHAGTSDVDIVLNLQVLADDEAYKTLARQLKDRGFARYVNAEGKASSWRWQRQVSEHEYVLIEFLRDSSQELPGGKVATIDGEGVSALAINHVGIVHEWFAEMEITAELLDGGGIATETVRFADVAAFIILKALAFDDRAENKDAADLMHVMRYAGPIEWIAQQFIERRGAGQQLVAIESALDALRRRFCDAEGVDGYLRDGPVACARFIYGIDDADLDEQRILEQRNVSSMVTAFLRLVHNGSAEAA</sequence>
<dbReference type="Proteomes" id="UP001595530">
    <property type="component" value="Unassembled WGS sequence"/>
</dbReference>
<evidence type="ECO:0008006" key="3">
    <source>
        <dbReference type="Google" id="ProtNLM"/>
    </source>
</evidence>
<name>A0ABV7F7J0_9BURK</name>
<accession>A0ABV7F7J0</accession>
<protein>
    <recommendedName>
        <fullName evidence="3">Nucleotidyltransferase-like protein</fullName>
    </recommendedName>
</protein>
<gene>
    <name evidence="1" type="ORF">ACFOFO_16355</name>
</gene>
<organism evidence="1 2">
    <name type="scientific">Undibacterium arcticum</name>
    <dbReference type="NCBI Taxonomy" id="1762892"/>
    <lineage>
        <taxon>Bacteria</taxon>
        <taxon>Pseudomonadati</taxon>
        <taxon>Pseudomonadota</taxon>
        <taxon>Betaproteobacteria</taxon>
        <taxon>Burkholderiales</taxon>
        <taxon>Oxalobacteraceae</taxon>
        <taxon>Undibacterium</taxon>
    </lineage>
</organism>
<evidence type="ECO:0000313" key="1">
    <source>
        <dbReference type="EMBL" id="MFC3109515.1"/>
    </source>
</evidence>
<dbReference type="RefSeq" id="WP_390329371.1">
    <property type="nucleotide sequence ID" value="NZ_JBHRTP010000052.1"/>
</dbReference>
<proteinExistence type="predicted"/>
<reference evidence="2" key="1">
    <citation type="journal article" date="2019" name="Int. J. Syst. Evol. Microbiol.">
        <title>The Global Catalogue of Microorganisms (GCM) 10K type strain sequencing project: providing services to taxonomists for standard genome sequencing and annotation.</title>
        <authorList>
            <consortium name="The Broad Institute Genomics Platform"/>
            <consortium name="The Broad Institute Genome Sequencing Center for Infectious Disease"/>
            <person name="Wu L."/>
            <person name="Ma J."/>
        </authorList>
    </citation>
    <scope>NUCLEOTIDE SEQUENCE [LARGE SCALE GENOMIC DNA]</scope>
    <source>
        <strain evidence="2">KCTC 42986</strain>
    </source>
</reference>
<keyword evidence="2" id="KW-1185">Reference proteome</keyword>